<dbReference type="InterPro" id="IPR029068">
    <property type="entry name" value="Glyas_Bleomycin-R_OHBP_Dase"/>
</dbReference>
<dbReference type="EMBL" id="LRAD01000046">
    <property type="protein sequence ID" value="KXZ59265.1"/>
    <property type="molecule type" value="Genomic_DNA"/>
</dbReference>
<dbReference type="Proteomes" id="UP000075357">
    <property type="component" value="Unassembled WGS sequence"/>
</dbReference>
<sequence>MAAPVPYLQFAGIAADALKTYRDVFGGELELHTFAEFGRRDGAPSWIAHGELRGPVDLFGSDAADGAASVQVHGVLFALLGAGDAATSRRWFDALAATGNIVEAMGERPWGDVDGQVRDGFGVTWLIGYSPADA</sequence>
<dbReference type="SUPFAM" id="SSF54593">
    <property type="entry name" value="Glyoxalase/Bleomycin resistance protein/Dihydroxybiphenyl dioxygenase"/>
    <property type="match status" value="1"/>
</dbReference>
<reference evidence="2 3" key="1">
    <citation type="submission" date="2016-01" db="EMBL/GenBank/DDBJ databases">
        <title>Draft genome sequences of Microbacterium laevaniformans LCDC 91-0039 and the type strain of Microbacterium hominis LCDC 84-209.</title>
        <authorList>
            <person name="Bernier A.-M."/>
            <person name="Bernard K."/>
        </authorList>
    </citation>
    <scope>NUCLEOTIDE SEQUENCE [LARGE SCALE GENOMIC DNA]</scope>
    <source>
        <strain evidence="2 3">LCDC 91-0039</strain>
    </source>
</reference>
<dbReference type="PANTHER" id="PTHR33990">
    <property type="entry name" value="PROTEIN YJDN-RELATED"/>
    <property type="match status" value="1"/>
</dbReference>
<evidence type="ECO:0000259" key="1">
    <source>
        <dbReference type="Pfam" id="PF00903"/>
    </source>
</evidence>
<protein>
    <recommendedName>
        <fullName evidence="1">Glyoxalase/fosfomycin resistance/dioxygenase domain-containing protein</fullName>
    </recommendedName>
</protein>
<dbReference type="PANTHER" id="PTHR33990:SF1">
    <property type="entry name" value="PROTEIN YJDN"/>
    <property type="match status" value="1"/>
</dbReference>
<name>A0A150HB78_9MICO</name>
<dbReference type="PATRIC" id="fig|36807.3.peg.2338"/>
<accession>A0A150HB78</accession>
<feature type="domain" description="Glyoxalase/fosfomycin resistance/dioxygenase" evidence="1">
    <location>
        <begin position="11"/>
        <end position="125"/>
    </location>
</feature>
<keyword evidence="3" id="KW-1185">Reference proteome</keyword>
<organism evidence="2 3">
    <name type="scientific">Microbacterium laevaniformans</name>
    <dbReference type="NCBI Taxonomy" id="36807"/>
    <lineage>
        <taxon>Bacteria</taxon>
        <taxon>Bacillati</taxon>
        <taxon>Actinomycetota</taxon>
        <taxon>Actinomycetes</taxon>
        <taxon>Micrococcales</taxon>
        <taxon>Microbacteriaceae</taxon>
        <taxon>Microbacterium</taxon>
    </lineage>
</organism>
<evidence type="ECO:0000313" key="2">
    <source>
        <dbReference type="EMBL" id="KXZ59265.1"/>
    </source>
</evidence>
<dbReference type="Pfam" id="PF00903">
    <property type="entry name" value="Glyoxalase"/>
    <property type="match status" value="1"/>
</dbReference>
<comment type="caution">
    <text evidence="2">The sequence shown here is derived from an EMBL/GenBank/DDBJ whole genome shotgun (WGS) entry which is preliminary data.</text>
</comment>
<dbReference type="InterPro" id="IPR004360">
    <property type="entry name" value="Glyas_Fos-R_dOase_dom"/>
</dbReference>
<dbReference type="AlphaFoldDB" id="A0A150HB78"/>
<proteinExistence type="predicted"/>
<gene>
    <name evidence="2" type="ORF">Mlaev_02301</name>
</gene>
<dbReference type="RefSeq" id="WP_061683481.1">
    <property type="nucleotide sequence ID" value="NZ_BAABEE010000001.1"/>
</dbReference>
<dbReference type="STRING" id="36807.Mlaev_02301"/>
<dbReference type="Gene3D" id="3.10.180.10">
    <property type="entry name" value="2,3-Dihydroxybiphenyl 1,2-Dioxygenase, domain 1"/>
    <property type="match status" value="1"/>
</dbReference>
<evidence type="ECO:0000313" key="3">
    <source>
        <dbReference type="Proteomes" id="UP000075357"/>
    </source>
</evidence>